<proteinExistence type="predicted"/>
<dbReference type="Proteomes" id="UP000486602">
    <property type="component" value="Unassembled WGS sequence"/>
</dbReference>
<name>A0A7K3WNT9_9FLAO</name>
<sequence>MPEYHQKISHTQFSAGMPIIILVHHYSQPNISHDSLLYAEVFTGNLYNEHFATICDFGAAFGKNKFSGYGYYGLRQKPKNYKPDEFSEKRERIGLLSNSEIQKLNQSNIQTKFWNRLK</sequence>
<organism evidence="1 2">
    <name type="scientific">Cryomorpha ignava</name>
    <dbReference type="NCBI Taxonomy" id="101383"/>
    <lineage>
        <taxon>Bacteria</taxon>
        <taxon>Pseudomonadati</taxon>
        <taxon>Bacteroidota</taxon>
        <taxon>Flavobacteriia</taxon>
        <taxon>Flavobacteriales</taxon>
        <taxon>Cryomorphaceae</taxon>
        <taxon>Cryomorpha</taxon>
    </lineage>
</organism>
<evidence type="ECO:0000313" key="2">
    <source>
        <dbReference type="Proteomes" id="UP000486602"/>
    </source>
</evidence>
<reference evidence="1 2" key="1">
    <citation type="submission" date="2020-02" db="EMBL/GenBank/DDBJ databases">
        <title>Out from the shadows clarifying the taxonomy of the family Cryomorphaceae and related taxa by utilizing the GTDB taxonomic framework.</title>
        <authorList>
            <person name="Bowman J.P."/>
        </authorList>
    </citation>
    <scope>NUCLEOTIDE SEQUENCE [LARGE SCALE GENOMIC DNA]</scope>
    <source>
        <strain evidence="1 2">QSSC 1-22</strain>
    </source>
</reference>
<dbReference type="RefSeq" id="WP_163283078.1">
    <property type="nucleotide sequence ID" value="NZ_JAAGVY010000002.1"/>
</dbReference>
<dbReference type="EMBL" id="JAAGVY010000002">
    <property type="protein sequence ID" value="NEN22375.1"/>
    <property type="molecule type" value="Genomic_DNA"/>
</dbReference>
<evidence type="ECO:0000313" key="1">
    <source>
        <dbReference type="EMBL" id="NEN22375.1"/>
    </source>
</evidence>
<dbReference type="AlphaFoldDB" id="A0A7K3WNT9"/>
<comment type="caution">
    <text evidence="1">The sequence shown here is derived from an EMBL/GenBank/DDBJ whole genome shotgun (WGS) entry which is preliminary data.</text>
</comment>
<accession>A0A7K3WNT9</accession>
<protein>
    <submittedName>
        <fullName evidence="1">Uncharacterized protein</fullName>
    </submittedName>
</protein>
<keyword evidence="2" id="KW-1185">Reference proteome</keyword>
<gene>
    <name evidence="1" type="ORF">G3O08_02520</name>
</gene>